<dbReference type="Gene3D" id="3.30.43.10">
    <property type="entry name" value="Uridine Diphospho-n-acetylenolpyruvylglucosamine Reductase, domain 2"/>
    <property type="match status" value="1"/>
</dbReference>
<evidence type="ECO:0000256" key="5">
    <source>
        <dbReference type="ARBA" id="ARBA00022505"/>
    </source>
</evidence>
<dbReference type="SUPFAM" id="SSF55447">
    <property type="entry name" value="CO dehydrogenase flavoprotein C-terminal domain-like"/>
    <property type="match status" value="1"/>
</dbReference>
<dbReference type="InterPro" id="IPR016166">
    <property type="entry name" value="FAD-bd_PCMH"/>
</dbReference>
<protein>
    <recommendedName>
        <fullName evidence="4">xanthine dehydrogenase</fullName>
        <ecNumber evidence="4">1.17.1.4</ecNumber>
    </recommendedName>
</protein>
<comment type="caution">
    <text evidence="23">The sequence shown here is derived from an EMBL/GenBank/DDBJ whole genome shotgun (WGS) entry which is preliminary data.</text>
</comment>
<dbReference type="Gene3D" id="1.10.150.120">
    <property type="entry name" value="[2Fe-2S]-binding domain"/>
    <property type="match status" value="1"/>
</dbReference>
<feature type="active site" description="Proton acceptor" evidence="18">
    <location>
        <position position="1407"/>
    </location>
</feature>
<evidence type="ECO:0000256" key="15">
    <source>
        <dbReference type="ARBA" id="ARBA00034078"/>
    </source>
</evidence>
<gene>
    <name evidence="23" type="ORF">GGI25_004674</name>
</gene>
<evidence type="ECO:0000259" key="22">
    <source>
        <dbReference type="PROSITE" id="PS51387"/>
    </source>
</evidence>
<comment type="catalytic activity">
    <reaction evidence="16">
        <text>xanthine + NAD(+) + H2O = urate + NADH + H(+)</text>
        <dbReference type="Rhea" id="RHEA:16669"/>
        <dbReference type="ChEBI" id="CHEBI:15377"/>
        <dbReference type="ChEBI" id="CHEBI:15378"/>
        <dbReference type="ChEBI" id="CHEBI:17712"/>
        <dbReference type="ChEBI" id="CHEBI:17775"/>
        <dbReference type="ChEBI" id="CHEBI:57540"/>
        <dbReference type="ChEBI" id="CHEBI:57945"/>
        <dbReference type="EC" id="1.17.1.4"/>
    </reaction>
</comment>
<dbReference type="SMART" id="SM01092">
    <property type="entry name" value="CO_deh_flav_C"/>
    <property type="match status" value="1"/>
</dbReference>
<dbReference type="InterPro" id="IPR002346">
    <property type="entry name" value="Mopterin_DH_FAD-bd"/>
</dbReference>
<evidence type="ECO:0000256" key="4">
    <source>
        <dbReference type="ARBA" id="ARBA00013123"/>
    </source>
</evidence>
<feature type="binding site" evidence="20">
    <location>
        <position position="120"/>
    </location>
    <ligand>
        <name>[2Fe-2S] cluster</name>
        <dbReference type="ChEBI" id="CHEBI:190135"/>
        <label>1</label>
    </ligand>
</feature>
<feature type="binding site" evidence="19">
    <location>
        <position position="1058"/>
    </location>
    <ligand>
        <name>substrate</name>
    </ligand>
</feature>
<keyword evidence="13" id="KW-0520">NAD</keyword>
<evidence type="ECO:0000256" key="3">
    <source>
        <dbReference type="ARBA" id="ARBA00006849"/>
    </source>
</evidence>
<dbReference type="InterPro" id="IPR001041">
    <property type="entry name" value="2Fe-2S_ferredoxin-type"/>
</dbReference>
<dbReference type="InterPro" id="IPR036884">
    <property type="entry name" value="2Fe-2S-bd_dom_sf"/>
</dbReference>
<dbReference type="PANTHER" id="PTHR45444">
    <property type="entry name" value="XANTHINE DEHYDROGENASE"/>
    <property type="match status" value="1"/>
</dbReference>
<keyword evidence="7 20" id="KW-0001">2Fe-2S</keyword>
<feature type="binding site" evidence="20">
    <location>
        <position position="1223"/>
    </location>
    <ligand>
        <name>Mo-molybdopterin</name>
        <dbReference type="ChEBI" id="CHEBI:71302"/>
    </ligand>
    <ligandPart>
        <name>Mo</name>
        <dbReference type="ChEBI" id="CHEBI:28685"/>
    </ligandPart>
</feature>
<dbReference type="InterPro" id="IPR005107">
    <property type="entry name" value="CO_DH_flav_C"/>
</dbReference>
<feature type="binding site" evidence="19">
    <location>
        <position position="512"/>
    </location>
    <ligand>
        <name>FAD</name>
        <dbReference type="ChEBI" id="CHEBI:57692"/>
    </ligand>
</feature>
<dbReference type="GO" id="GO:0051537">
    <property type="term" value="F:2 iron, 2 sulfur cluster binding"/>
    <property type="evidence" value="ECO:0007669"/>
    <property type="project" value="UniProtKB-KW"/>
</dbReference>
<feature type="binding site" evidence="20">
    <location>
        <position position="123"/>
    </location>
    <ligand>
        <name>[2Fe-2S] cluster</name>
        <dbReference type="ChEBI" id="CHEBI:190135"/>
        <label>1</label>
    </ligand>
</feature>
<evidence type="ECO:0000256" key="13">
    <source>
        <dbReference type="ARBA" id="ARBA00023027"/>
    </source>
</evidence>
<feature type="domain" description="2Fe-2S ferredoxin-type" evidence="21">
    <location>
        <begin position="77"/>
        <end position="163"/>
    </location>
</feature>
<feature type="binding site" evidence="20">
    <location>
        <position position="219"/>
    </location>
    <ligand>
        <name>[2Fe-2S] cluster</name>
        <dbReference type="ChEBI" id="CHEBI:190135"/>
        <label>2</label>
    </ligand>
</feature>
<keyword evidence="8 20" id="KW-0479">Metal-binding</keyword>
<comment type="cofactor">
    <cofactor evidence="15">
        <name>[2Fe-2S] cluster</name>
        <dbReference type="ChEBI" id="CHEBI:190135"/>
    </cofactor>
</comment>
<dbReference type="InterPro" id="IPR016169">
    <property type="entry name" value="FAD-bd_PCMH_sub2"/>
</dbReference>
<evidence type="ECO:0000256" key="9">
    <source>
        <dbReference type="ARBA" id="ARBA00022827"/>
    </source>
</evidence>
<keyword evidence="5 20" id="KW-0500">Molybdenum</keyword>
<dbReference type="PROSITE" id="PS51387">
    <property type="entry name" value="FAD_PCMH"/>
    <property type="match status" value="1"/>
</dbReference>
<dbReference type="PROSITE" id="PS51085">
    <property type="entry name" value="2FE2S_FER_2"/>
    <property type="match status" value="1"/>
</dbReference>
<dbReference type="GO" id="GO:0005506">
    <property type="term" value="F:iron ion binding"/>
    <property type="evidence" value="ECO:0007669"/>
    <property type="project" value="InterPro"/>
</dbReference>
<dbReference type="FunFam" id="3.10.20.30:FF:000015">
    <property type="entry name" value="Aldehyde oxidase 1"/>
    <property type="match status" value="1"/>
</dbReference>
<comment type="cofactor">
    <cofactor evidence="20">
        <name>Mo-molybdopterin</name>
        <dbReference type="ChEBI" id="CHEBI:71302"/>
    </cofactor>
    <text evidence="20">Binds 1 Mo-molybdopterin (Mo-MPT) cofactor per subunit.</text>
</comment>
<comment type="cofactor">
    <cofactor evidence="1 19">
        <name>FAD</name>
        <dbReference type="ChEBI" id="CHEBI:57692"/>
    </cofactor>
</comment>
<dbReference type="InterPro" id="IPR037165">
    <property type="entry name" value="AldOxase/xan_DH_Mopterin-bd_sf"/>
</dbReference>
<comment type="subcellular location">
    <subcellularLocation>
        <location evidence="2">Peroxisome</location>
    </subcellularLocation>
</comment>
<dbReference type="SMART" id="SM01008">
    <property type="entry name" value="Ald_Xan_dh_C"/>
    <property type="match status" value="1"/>
</dbReference>
<evidence type="ECO:0000256" key="16">
    <source>
        <dbReference type="ARBA" id="ARBA00049017"/>
    </source>
</evidence>
<name>A0A9W8G3Q6_9FUNG</name>
<feature type="binding site" evidence="19">
    <location>
        <position position="946"/>
    </location>
    <ligand>
        <name>substrate</name>
    </ligand>
</feature>
<evidence type="ECO:0000256" key="1">
    <source>
        <dbReference type="ARBA" id="ARBA00001974"/>
    </source>
</evidence>
<keyword evidence="6" id="KW-0285">Flavoprotein</keyword>
<dbReference type="Gene3D" id="3.30.365.10">
    <property type="entry name" value="Aldehyde oxidase/xanthine dehydrogenase, molybdopterin binding domain"/>
    <property type="match status" value="4"/>
</dbReference>
<evidence type="ECO:0000256" key="12">
    <source>
        <dbReference type="ARBA" id="ARBA00023014"/>
    </source>
</evidence>
<feature type="binding site" evidence="20">
    <location>
        <position position="184"/>
    </location>
    <ligand>
        <name>[2Fe-2S] cluster</name>
        <dbReference type="ChEBI" id="CHEBI:190135"/>
        <label>2</label>
    </ligand>
</feature>
<dbReference type="InterPro" id="IPR036010">
    <property type="entry name" value="2Fe-2S_ferredoxin-like_sf"/>
</dbReference>
<proteinExistence type="inferred from homology"/>
<dbReference type="SUPFAM" id="SSF54665">
    <property type="entry name" value="CO dehydrogenase molybdoprotein N-domain-like"/>
    <property type="match status" value="1"/>
</dbReference>
<dbReference type="Pfam" id="PF01315">
    <property type="entry name" value="Ald_Xan_dh_C"/>
    <property type="match status" value="1"/>
</dbReference>
<dbReference type="SUPFAM" id="SSF54292">
    <property type="entry name" value="2Fe-2S ferredoxin-like"/>
    <property type="match status" value="1"/>
</dbReference>
<keyword evidence="9 19" id="KW-0274">FAD</keyword>
<dbReference type="InterPro" id="IPR016167">
    <property type="entry name" value="FAD-bd_PCMH_sub1"/>
</dbReference>
<feature type="domain" description="FAD-binding PCMH-type" evidence="22">
    <location>
        <begin position="377"/>
        <end position="566"/>
    </location>
</feature>
<dbReference type="EMBL" id="JANBTW010000067">
    <property type="protein sequence ID" value="KAJ2673573.1"/>
    <property type="molecule type" value="Genomic_DNA"/>
</dbReference>
<dbReference type="InterPro" id="IPR046867">
    <property type="entry name" value="AldOxase/xan_DH_MoCoBD2"/>
</dbReference>
<dbReference type="FunFam" id="3.90.1170.50:FF:000001">
    <property type="entry name" value="Aldehyde oxidase 1"/>
    <property type="match status" value="1"/>
</dbReference>
<dbReference type="Pfam" id="PF01799">
    <property type="entry name" value="Fer2_2"/>
    <property type="match status" value="1"/>
</dbReference>
<evidence type="ECO:0000256" key="8">
    <source>
        <dbReference type="ARBA" id="ARBA00022723"/>
    </source>
</evidence>
<dbReference type="Pfam" id="PF00941">
    <property type="entry name" value="FAD_binding_5"/>
    <property type="match status" value="1"/>
</dbReference>
<dbReference type="Gene3D" id="3.90.1170.50">
    <property type="entry name" value="Aldehyde oxidase/xanthine dehydrogenase, a/b hammerhead"/>
    <property type="match status" value="1"/>
</dbReference>
<dbReference type="NCBIfam" id="TIGR02963">
    <property type="entry name" value="xanthine_xdhA"/>
    <property type="match status" value="1"/>
</dbReference>
<organism evidence="23 24">
    <name type="scientific">Coemansia spiralis</name>
    <dbReference type="NCBI Taxonomy" id="417178"/>
    <lineage>
        <taxon>Eukaryota</taxon>
        <taxon>Fungi</taxon>
        <taxon>Fungi incertae sedis</taxon>
        <taxon>Zoopagomycota</taxon>
        <taxon>Kickxellomycotina</taxon>
        <taxon>Kickxellomycetes</taxon>
        <taxon>Kickxellales</taxon>
        <taxon>Kickxellaceae</taxon>
        <taxon>Coemansia</taxon>
    </lineage>
</organism>
<evidence type="ECO:0000256" key="6">
    <source>
        <dbReference type="ARBA" id="ARBA00022630"/>
    </source>
</evidence>
<evidence type="ECO:0000313" key="23">
    <source>
        <dbReference type="EMBL" id="KAJ2673573.1"/>
    </source>
</evidence>
<dbReference type="PIRSF" id="PIRSF000127">
    <property type="entry name" value="Xanthine_DH"/>
    <property type="match status" value="1"/>
</dbReference>
<dbReference type="Gene3D" id="3.10.20.30">
    <property type="match status" value="1"/>
</dbReference>
<dbReference type="GO" id="GO:0004854">
    <property type="term" value="F:xanthine dehydrogenase activity"/>
    <property type="evidence" value="ECO:0007669"/>
    <property type="project" value="UniProtKB-EC"/>
</dbReference>
<dbReference type="Pfam" id="PF03450">
    <property type="entry name" value="CO_deh_flav_C"/>
    <property type="match status" value="1"/>
</dbReference>
<dbReference type="InterPro" id="IPR036318">
    <property type="entry name" value="FAD-bd_PCMH-like_sf"/>
</dbReference>
<feature type="binding site" evidence="19">
    <location>
        <begin position="409"/>
        <end position="416"/>
    </location>
    <ligand>
        <name>FAD</name>
        <dbReference type="ChEBI" id="CHEBI:57692"/>
    </ligand>
</feature>
<dbReference type="SUPFAM" id="SSF56003">
    <property type="entry name" value="Molybdenum cofactor-binding domain"/>
    <property type="match status" value="1"/>
</dbReference>
<feature type="binding site" evidence="20">
    <location>
        <position position="942"/>
    </location>
    <ligand>
        <name>Mo-molybdopterin</name>
        <dbReference type="ChEBI" id="CHEBI:71302"/>
    </ligand>
    <ligandPart>
        <name>Mo</name>
        <dbReference type="ChEBI" id="CHEBI:28685"/>
    </ligandPart>
</feature>
<dbReference type="PROSITE" id="PS00197">
    <property type="entry name" value="2FE2S_FER_1"/>
    <property type="match status" value="1"/>
</dbReference>
<feature type="binding site" evidence="19">
    <location>
        <position position="1024"/>
    </location>
    <ligand>
        <name>substrate</name>
    </ligand>
</feature>
<evidence type="ECO:0000256" key="7">
    <source>
        <dbReference type="ARBA" id="ARBA00022714"/>
    </source>
</evidence>
<dbReference type="FunFam" id="3.30.365.10:FF:000003">
    <property type="entry name" value="Aldehyde oxidase 1"/>
    <property type="match status" value="1"/>
</dbReference>
<keyword evidence="12 20" id="KW-0411">Iron-sulfur</keyword>
<evidence type="ECO:0000256" key="17">
    <source>
        <dbReference type="ARBA" id="ARBA00049517"/>
    </source>
</evidence>
<dbReference type="SUPFAM" id="SSF56176">
    <property type="entry name" value="FAD-binding/transporter-associated domain-like"/>
    <property type="match status" value="1"/>
</dbReference>
<feature type="binding site" evidence="20">
    <location>
        <position position="911"/>
    </location>
    <ligand>
        <name>Mo-molybdopterin</name>
        <dbReference type="ChEBI" id="CHEBI:71302"/>
    </ligand>
    <ligandPart>
        <name>Mo</name>
        <dbReference type="ChEBI" id="CHEBI:28685"/>
    </ligandPart>
</feature>
<keyword evidence="11 20" id="KW-0408">Iron</keyword>
<accession>A0A9W8G3Q6</accession>
<feature type="binding site" evidence="19">
    <location>
        <position position="574"/>
    </location>
    <ligand>
        <name>FAD</name>
        <dbReference type="ChEBI" id="CHEBI:57692"/>
    </ligand>
</feature>
<comment type="similarity">
    <text evidence="3">Belongs to the xanthine dehydrogenase family.</text>
</comment>
<dbReference type="Pfam" id="PF20256">
    <property type="entry name" value="MoCoBD_2"/>
    <property type="match status" value="1"/>
</dbReference>
<evidence type="ECO:0000256" key="19">
    <source>
        <dbReference type="PIRSR" id="PIRSR000127-2"/>
    </source>
</evidence>
<feature type="binding site" evidence="20">
    <location>
        <position position="145"/>
    </location>
    <ligand>
        <name>[2Fe-2S] cluster</name>
        <dbReference type="ChEBI" id="CHEBI:190135"/>
        <label>1</label>
    </ligand>
</feature>
<dbReference type="GO" id="GO:0005777">
    <property type="term" value="C:peroxisome"/>
    <property type="evidence" value="ECO:0007669"/>
    <property type="project" value="UniProtKB-SubCell"/>
</dbReference>
<evidence type="ECO:0000313" key="24">
    <source>
        <dbReference type="Proteomes" id="UP001151518"/>
    </source>
</evidence>
<dbReference type="InterPro" id="IPR000674">
    <property type="entry name" value="Ald_Oxase/Xan_DH_a/b"/>
</dbReference>
<evidence type="ECO:0000259" key="21">
    <source>
        <dbReference type="PROSITE" id="PS51085"/>
    </source>
</evidence>
<evidence type="ECO:0000256" key="18">
    <source>
        <dbReference type="PIRSR" id="PIRSR000127-1"/>
    </source>
</evidence>
<dbReference type="InterPro" id="IPR006058">
    <property type="entry name" value="2Fe2S_fd_BS"/>
</dbReference>
<dbReference type="GO" id="GO:0071949">
    <property type="term" value="F:FAD binding"/>
    <property type="evidence" value="ECO:0007669"/>
    <property type="project" value="InterPro"/>
</dbReference>
<keyword evidence="10" id="KW-0560">Oxidoreductase</keyword>
<sequence>MPHNKLSDDPFAFTDECTVADIKAALIRVQGASAIDDAWIINGYGTTVRLTECTNDVIRHGSWITLDKKDDYYVPMNSIFFYLNGKQVVLESPDLDLTLLQYLRNTGLTGTKLGCGEGGCGACTVMMSRYDVDLDKIVHASVNACLCPLYTVDGKHIITIEGLGTSKAPHPVQERIALLHGSQCGFCTPGFVMSLYTLLRNNPNPTELEIEECFDGNLCRCTGYRPILDAAKTFADQAWKQGSVNPDGSVSAVPKSDSGCGLDGCCRQKESGARDTAAAAPCTNGSDVCCKQKDTVVRDPTTPYTNGANACCGKAGTCCKQTAQPGSNLAEIEKAQVISQFQKYDPTQELIFPPLLLRYAKGKTIASEPQLRALEIMSKDPQAWCQRFYRPLTLDALLSILSTHPAAKLVAGNSEVGVEIKLKRTKFPVQVAVNDIAELRQITHAEEHVRFGANITLARFEHVLGELIRDHPEERTQGFRALRENLRYFAGNQIRNVATIAGNIATASPISDLNPVFMACDASVTLVSLAAGARTVRMADFFLGYRRTAMQQGEVILDVCVPFSQRGEIIKAFKQAKRKDDDIAIVTCGLRVRTDVETHRVREAAFAYGGMAPTTVLAQRASKCAVGGTWGDRALLDRMLAECQNEMRLDFTVPGGMAEYRAALTTSFLFKFWAISCHELGIGAVEAAFAHEVADDEQRVLSKGKQEYASITDRAIVGKGVAHLSALKQVTGEARYVDDMPPLQGELYMAMVMSPKPHARLVSIDSAEALELPGVCRVLTASDVPGENKWNIFHDEEILPTSEVHYVGQPVALVVAESQKIAQEAARRVRVEYEDLPAVLSVREAVRSGSLFDEVRQLKNGDVEKEFASAPVVLEGESYCGPQEHFYLETMGSVTVPKGESGEFDIYASTQNPTETQLVTAEVLGVPANRIVCHVKRMGGGFGGKESRSVLIAAFTTLCSYHTNKSVRIILDRDEDMQTSGQRHPFYGKWKVAVDKTGKLLALRMHIYSNGGFSHDLSIGVLERAVSHLDNCYRIPHTDFVGRVCRTNTQSNTAFRSFGGCQGMFLLESMLCEVADHLGLSVEHIRETNMYKLGDMTPFSQRLDDWNVPTMWRQVKQSGEFDRRRHEVDEFNRGSRYRKRGLSLVPTKFGISFGVKHLNQGMSLVHIYMDGSVLVAHGGTEMGQGLHTKMAMIAAETLELPLESIFISETATNTAANTSPTAASASSDLNGYAVYNACKALADRLRPYRERMAGEPFGKIAKTAYLDRCNLTAAGHYATPDIGFNWVKNEGLLYFYFTQGVALAEVELDTLTGAHTTRRVDIVMDVGKSLNKAIDIGQIEGAFAQGQGWTTTEEFLYFSNGRLFTQGPGNYKVPSAMDIPRDFRVSLLEGAPTSMLKTIFSSKGIGEPPLFLGASVFFALRDAVLAARKHSGGTAALHLESPATAEMLRLACEDDFVEMARIPHEQKEGRVPFAIRI</sequence>
<dbReference type="InterPro" id="IPR016208">
    <property type="entry name" value="Ald_Oxase/xanthine_DH-like"/>
</dbReference>
<dbReference type="FunFam" id="3.30.365.10:FF:000004">
    <property type="entry name" value="Xanthine dehydrogenase oxidase"/>
    <property type="match status" value="1"/>
</dbReference>
<reference evidence="23" key="1">
    <citation type="submission" date="2022-07" db="EMBL/GenBank/DDBJ databases">
        <title>Phylogenomic reconstructions and comparative analyses of Kickxellomycotina fungi.</title>
        <authorList>
            <person name="Reynolds N.K."/>
            <person name="Stajich J.E."/>
            <person name="Barry K."/>
            <person name="Grigoriev I.V."/>
            <person name="Crous P."/>
            <person name="Smith M.E."/>
        </authorList>
    </citation>
    <scope>NUCLEOTIDE SEQUENCE</scope>
    <source>
        <strain evidence="23">NRRL 3115</strain>
    </source>
</reference>
<feature type="binding site" evidence="20">
    <location>
        <position position="187"/>
    </location>
    <ligand>
        <name>[2Fe-2S] cluster</name>
        <dbReference type="ChEBI" id="CHEBI:190135"/>
        <label>2</label>
    </ligand>
</feature>
<dbReference type="EC" id="1.17.1.4" evidence="4"/>
<dbReference type="InterPro" id="IPR036683">
    <property type="entry name" value="CO_DH_flav_C_dom_sf"/>
</dbReference>
<dbReference type="FunFam" id="3.30.465.10:FF:000004">
    <property type="entry name" value="Xanthine dehydrogenase/oxidase"/>
    <property type="match status" value="1"/>
</dbReference>
<dbReference type="Pfam" id="PF02738">
    <property type="entry name" value="MoCoBD_1"/>
    <property type="match status" value="1"/>
</dbReference>
<dbReference type="SUPFAM" id="SSF47741">
    <property type="entry name" value="CO dehydrogenase ISP C-domain like"/>
    <property type="match status" value="1"/>
</dbReference>
<dbReference type="InterPro" id="IPR036856">
    <property type="entry name" value="Ald_Oxase/Xan_DH_a/b_sf"/>
</dbReference>
<dbReference type="InterPro" id="IPR002888">
    <property type="entry name" value="2Fe-2S-bd"/>
</dbReference>
<dbReference type="Proteomes" id="UP001151518">
    <property type="component" value="Unassembled WGS sequence"/>
</dbReference>
<dbReference type="InterPro" id="IPR008274">
    <property type="entry name" value="AldOxase/xan_DH_MoCoBD1"/>
</dbReference>
<evidence type="ECO:0000256" key="11">
    <source>
        <dbReference type="ARBA" id="ARBA00023004"/>
    </source>
</evidence>
<dbReference type="InterPro" id="IPR014307">
    <property type="entry name" value="Xanthine_DH_ssu"/>
</dbReference>
<feature type="binding site" evidence="20">
    <location>
        <position position="221"/>
    </location>
    <ligand>
        <name>[2Fe-2S] cluster</name>
        <dbReference type="ChEBI" id="CHEBI:190135"/>
        <label>2</label>
    </ligand>
</feature>
<dbReference type="OrthoDB" id="8300278at2759"/>
<comment type="cofactor">
    <cofactor evidence="20">
        <name>[2Fe-2S] cluster</name>
        <dbReference type="ChEBI" id="CHEBI:190135"/>
    </cofactor>
    <text evidence="20">Binds 2 [2Fe-2S] clusters.</text>
</comment>
<feature type="binding site" evidence="20">
    <location>
        <position position="1056"/>
    </location>
    <ligand>
        <name>Mo-molybdopterin</name>
        <dbReference type="ChEBI" id="CHEBI:71302"/>
    </ligand>
    <ligandPart>
        <name>Mo</name>
        <dbReference type="ChEBI" id="CHEBI:28685"/>
    </ligandPart>
</feature>
<feature type="binding site" evidence="20">
    <location>
        <position position="115"/>
    </location>
    <ligand>
        <name>[2Fe-2S] cluster</name>
        <dbReference type="ChEBI" id="CHEBI:190135"/>
        <label>1</label>
    </ligand>
</feature>
<evidence type="ECO:0000256" key="14">
    <source>
        <dbReference type="ARBA" id="ARBA00023140"/>
    </source>
</evidence>
<evidence type="ECO:0000256" key="2">
    <source>
        <dbReference type="ARBA" id="ARBA00004275"/>
    </source>
</evidence>
<comment type="catalytic activity">
    <reaction evidence="17">
        <text>hypoxanthine + NAD(+) + H2O = xanthine + NADH + H(+)</text>
        <dbReference type="Rhea" id="RHEA:24670"/>
        <dbReference type="ChEBI" id="CHEBI:15377"/>
        <dbReference type="ChEBI" id="CHEBI:15378"/>
        <dbReference type="ChEBI" id="CHEBI:17368"/>
        <dbReference type="ChEBI" id="CHEBI:17712"/>
        <dbReference type="ChEBI" id="CHEBI:57540"/>
        <dbReference type="ChEBI" id="CHEBI:57945"/>
        <dbReference type="EC" id="1.17.1.4"/>
    </reaction>
</comment>
<evidence type="ECO:0000256" key="10">
    <source>
        <dbReference type="ARBA" id="ARBA00023002"/>
    </source>
</evidence>
<dbReference type="Pfam" id="PF00111">
    <property type="entry name" value="Fer2"/>
    <property type="match status" value="1"/>
</dbReference>
<dbReference type="Gene3D" id="3.30.465.10">
    <property type="match status" value="1"/>
</dbReference>
<dbReference type="InterPro" id="IPR012675">
    <property type="entry name" value="Beta-grasp_dom_sf"/>
</dbReference>
<dbReference type="Gene3D" id="3.30.390.50">
    <property type="entry name" value="CO dehydrogenase flavoprotein, C-terminal domain"/>
    <property type="match status" value="1"/>
</dbReference>
<evidence type="ECO:0000256" key="20">
    <source>
        <dbReference type="PIRSR" id="PIRSR000127-3"/>
    </source>
</evidence>
<keyword evidence="14" id="KW-0576">Peroxisome</keyword>
<dbReference type="PANTHER" id="PTHR45444:SF3">
    <property type="entry name" value="XANTHINE DEHYDROGENASE"/>
    <property type="match status" value="1"/>
</dbReference>
<feature type="binding site" evidence="19">
    <location>
        <position position="489"/>
    </location>
    <ligand>
        <name>FAD</name>
        <dbReference type="ChEBI" id="CHEBI:57692"/>
    </ligand>
</feature>